<comment type="caution">
    <text evidence="1">The sequence shown here is derived from an EMBL/GenBank/DDBJ whole genome shotgun (WGS) entry which is preliminary data.</text>
</comment>
<keyword evidence="2" id="KW-1185">Reference proteome</keyword>
<accession>A0ACC0N158</accession>
<proteinExistence type="predicted"/>
<name>A0ACC0N158_RHOML</name>
<reference evidence="1" key="1">
    <citation type="submission" date="2022-02" db="EMBL/GenBank/DDBJ databases">
        <title>Plant Genome Project.</title>
        <authorList>
            <person name="Zhang R.-G."/>
        </authorList>
    </citation>
    <scope>NUCLEOTIDE SEQUENCE</scope>
    <source>
        <strain evidence="1">AT1</strain>
    </source>
</reference>
<protein>
    <submittedName>
        <fullName evidence="1">Uncharacterized protein</fullName>
    </submittedName>
</protein>
<organism evidence="1 2">
    <name type="scientific">Rhododendron molle</name>
    <name type="common">Chinese azalea</name>
    <name type="synonym">Azalea mollis</name>
    <dbReference type="NCBI Taxonomy" id="49168"/>
    <lineage>
        <taxon>Eukaryota</taxon>
        <taxon>Viridiplantae</taxon>
        <taxon>Streptophyta</taxon>
        <taxon>Embryophyta</taxon>
        <taxon>Tracheophyta</taxon>
        <taxon>Spermatophyta</taxon>
        <taxon>Magnoliopsida</taxon>
        <taxon>eudicotyledons</taxon>
        <taxon>Gunneridae</taxon>
        <taxon>Pentapetalae</taxon>
        <taxon>asterids</taxon>
        <taxon>Ericales</taxon>
        <taxon>Ericaceae</taxon>
        <taxon>Ericoideae</taxon>
        <taxon>Rhodoreae</taxon>
        <taxon>Rhododendron</taxon>
    </lineage>
</organism>
<gene>
    <name evidence="1" type="ORF">RHMOL_Rhmol07G0105100</name>
</gene>
<evidence type="ECO:0000313" key="2">
    <source>
        <dbReference type="Proteomes" id="UP001062846"/>
    </source>
</evidence>
<evidence type="ECO:0000313" key="1">
    <source>
        <dbReference type="EMBL" id="KAI8546283.1"/>
    </source>
</evidence>
<dbReference type="Proteomes" id="UP001062846">
    <property type="component" value="Chromosome 7"/>
</dbReference>
<dbReference type="EMBL" id="CM046394">
    <property type="protein sequence ID" value="KAI8546283.1"/>
    <property type="molecule type" value="Genomic_DNA"/>
</dbReference>
<sequence>MNINIDAGYFLTNRMEARFLLRAFWYLSVVPVLFRHSLKEQEEQRVANLDHIFGKEPIRIVTPSTDSEVATSSLGRMLFDAQKARYWLINTGQSRVSDLTWFHMLLVLMNILSTRGVFEQGACLDALISIMLDSSANQMVDIVPSLCLKFPLPLNEDFEACNGIEEVAILIKDKQVEENLRYFSAQALVFPLLIPAFFMVS</sequence>